<dbReference type="Gene3D" id="1.20.58.460">
    <property type="entry name" value="Hyaluronidase post-catalytic domain-like"/>
    <property type="match status" value="1"/>
</dbReference>
<feature type="region of interest" description="Disordered" evidence="4">
    <location>
        <begin position="27"/>
        <end position="67"/>
    </location>
</feature>
<comment type="similarity">
    <text evidence="3">Belongs to the glycosyl hydrolase 84 family.</text>
</comment>
<dbReference type="InterPro" id="IPR011496">
    <property type="entry name" value="O-GlcNAcase_cat"/>
</dbReference>
<dbReference type="Pfam" id="PF07555">
    <property type="entry name" value="NAGidase"/>
    <property type="match status" value="1"/>
</dbReference>
<dbReference type="RefSeq" id="WP_344532739.1">
    <property type="nucleotide sequence ID" value="NZ_BAAAPE010000015.1"/>
</dbReference>
<dbReference type="InterPro" id="IPR017853">
    <property type="entry name" value="GH"/>
</dbReference>
<gene>
    <name evidence="7" type="ORF">GCM10009801_61270</name>
</gene>
<evidence type="ECO:0000256" key="4">
    <source>
        <dbReference type="SAM" id="MobiDB-lite"/>
    </source>
</evidence>
<dbReference type="PANTHER" id="PTHR13170:SF16">
    <property type="entry name" value="PROTEIN O-GLCNACASE"/>
    <property type="match status" value="1"/>
</dbReference>
<feature type="compositionally biased region" description="Low complexity" evidence="4">
    <location>
        <begin position="27"/>
        <end position="36"/>
    </location>
</feature>
<keyword evidence="2 3" id="KW-0326">Glycosidase</keyword>
<dbReference type="InterPro" id="IPR029018">
    <property type="entry name" value="Hex-like_dom2"/>
</dbReference>
<dbReference type="SUPFAM" id="SSF55545">
    <property type="entry name" value="beta-N-acetylhexosaminidase-like domain"/>
    <property type="match status" value="1"/>
</dbReference>
<protein>
    <submittedName>
        <fullName evidence="7">Beta-N-acetylglucosaminidase domain-containing protein</fullName>
    </submittedName>
</protein>
<sequence>MSAVARPYAALIALALLAAAAPAVAVPSAASSSSSRSSEDARTEESRSEDPLPVVSPAPRKMSRAGADVPLAVDTEIVVGRKTDEAARRLLTDVLHTHGVRDPEIRTRPSGRAALTVLLGEAGREDIARALRGTEVPDGAEAYGLRVRRDDARRGTVALGGTDAAGQFYAVQTFRQLIAGGGHHAGRPGPRDSGERAARRVIAGASVSDRPAMPLRGTIEGFYGPPWTAAERLDHMDFLGDVKSNTYVYAPKDDPYHREKWREPYPEDKLAELGQLVDRARANHVRFTFALSPGTSICYSDPDDVKALVAKLQSVYDLGVRAFSVPLDDISYTKWNCDADREAFGEPGKGPAAEAQVSLLNAVQREFVATHPGTHPLQTVPTEYGDLAESAYKKVLREKLDEGIEIMWTGTDVVPPEITNAQAARASELFGRDVFVWDNYPVNDFANTRGRLLLAPYDKRERGLSGHVSGLVSNPMNQAAASKLGVFTIADFAWNDEGYDRERSGEQAASYLAGGDARTTEALRLFVDLNHAAPTFGDTPWQPQSPVLSGRLESFWKRYATDPEGALRELRPVVDALVRAPATLREGVADRFFLADADRWLDATELWGGALRHGLRALAAQRDGDEAGAAKERAAMDEAAKAASEITVDPEEHHQVGPVKLGDPFLEDFVEKVRQETDGEGTQRDQG</sequence>
<evidence type="ECO:0000313" key="8">
    <source>
        <dbReference type="Proteomes" id="UP001500016"/>
    </source>
</evidence>
<evidence type="ECO:0000256" key="5">
    <source>
        <dbReference type="SAM" id="SignalP"/>
    </source>
</evidence>
<evidence type="ECO:0000256" key="1">
    <source>
        <dbReference type="ARBA" id="ARBA00022801"/>
    </source>
</evidence>
<comment type="caution">
    <text evidence="7">The sequence shown here is derived from an EMBL/GenBank/DDBJ whole genome shotgun (WGS) entry which is preliminary data.</text>
</comment>
<accession>A0ABN2WJA0</accession>
<dbReference type="SUPFAM" id="SSF140657">
    <property type="entry name" value="Hyaluronidase post-catalytic domain-like"/>
    <property type="match status" value="1"/>
</dbReference>
<name>A0ABN2WJA0_9ACTN</name>
<dbReference type="PANTHER" id="PTHR13170">
    <property type="entry name" value="O-GLCNACASE"/>
    <property type="match status" value="1"/>
</dbReference>
<dbReference type="Gene3D" id="3.20.20.80">
    <property type="entry name" value="Glycosidases"/>
    <property type="match status" value="1"/>
</dbReference>
<dbReference type="EMBL" id="BAAAPE010000015">
    <property type="protein sequence ID" value="GAA2093775.1"/>
    <property type="molecule type" value="Genomic_DNA"/>
</dbReference>
<proteinExistence type="inferred from homology"/>
<keyword evidence="8" id="KW-1185">Reference proteome</keyword>
<dbReference type="Gene3D" id="3.30.379.10">
    <property type="entry name" value="Chitobiase/beta-hexosaminidase domain 2-like"/>
    <property type="match status" value="1"/>
</dbReference>
<feature type="active site" description="Proton donor" evidence="3">
    <location>
        <position position="329"/>
    </location>
</feature>
<dbReference type="InterPro" id="IPR015882">
    <property type="entry name" value="HEX_bac_N"/>
</dbReference>
<evidence type="ECO:0000256" key="3">
    <source>
        <dbReference type="PROSITE-ProRule" id="PRU01353"/>
    </source>
</evidence>
<dbReference type="InterPro" id="IPR051822">
    <property type="entry name" value="Glycosyl_Hydrolase_84"/>
</dbReference>
<feature type="domain" description="GH84" evidence="6">
    <location>
        <begin position="214"/>
        <end position="497"/>
    </location>
</feature>
<feature type="chain" id="PRO_5046772270" evidence="5">
    <location>
        <begin position="26"/>
        <end position="687"/>
    </location>
</feature>
<organism evidence="7 8">
    <name type="scientific">Streptomyces albiaxialis</name>
    <dbReference type="NCBI Taxonomy" id="329523"/>
    <lineage>
        <taxon>Bacteria</taxon>
        <taxon>Bacillati</taxon>
        <taxon>Actinomycetota</taxon>
        <taxon>Actinomycetes</taxon>
        <taxon>Kitasatosporales</taxon>
        <taxon>Streptomycetaceae</taxon>
        <taxon>Streptomyces</taxon>
    </lineage>
</organism>
<evidence type="ECO:0000313" key="7">
    <source>
        <dbReference type="EMBL" id="GAA2093775.1"/>
    </source>
</evidence>
<evidence type="ECO:0000256" key="2">
    <source>
        <dbReference type="ARBA" id="ARBA00023295"/>
    </source>
</evidence>
<dbReference type="Pfam" id="PF02838">
    <property type="entry name" value="Glyco_hydro_20b"/>
    <property type="match status" value="1"/>
</dbReference>
<keyword evidence="1 3" id="KW-0378">Hydrolase</keyword>
<evidence type="ECO:0000259" key="6">
    <source>
        <dbReference type="PROSITE" id="PS52009"/>
    </source>
</evidence>
<dbReference type="PROSITE" id="PS52009">
    <property type="entry name" value="GH84"/>
    <property type="match status" value="1"/>
</dbReference>
<dbReference type="SUPFAM" id="SSF51445">
    <property type="entry name" value="(Trans)glycosidases"/>
    <property type="match status" value="1"/>
</dbReference>
<feature type="compositionally biased region" description="Basic and acidic residues" evidence="4">
    <location>
        <begin position="37"/>
        <end position="50"/>
    </location>
</feature>
<keyword evidence="5" id="KW-0732">Signal</keyword>
<dbReference type="Proteomes" id="UP001500016">
    <property type="component" value="Unassembled WGS sequence"/>
</dbReference>
<reference evidence="7 8" key="1">
    <citation type="journal article" date="2019" name="Int. J. Syst. Evol. Microbiol.">
        <title>The Global Catalogue of Microorganisms (GCM) 10K type strain sequencing project: providing services to taxonomists for standard genome sequencing and annotation.</title>
        <authorList>
            <consortium name="The Broad Institute Genomics Platform"/>
            <consortium name="The Broad Institute Genome Sequencing Center for Infectious Disease"/>
            <person name="Wu L."/>
            <person name="Ma J."/>
        </authorList>
    </citation>
    <scope>NUCLEOTIDE SEQUENCE [LARGE SCALE GENOMIC DNA]</scope>
    <source>
        <strain evidence="7 8">JCM 15478</strain>
    </source>
</reference>
<feature type="signal peptide" evidence="5">
    <location>
        <begin position="1"/>
        <end position="25"/>
    </location>
</feature>
<feature type="region of interest" description="Disordered" evidence="4">
    <location>
        <begin position="642"/>
        <end position="661"/>
    </location>
</feature>